<keyword evidence="2" id="KW-1185">Reference proteome</keyword>
<name>A0ABU1P9D8_9BURK</name>
<comment type="caution">
    <text evidence="1">The sequence shown here is derived from an EMBL/GenBank/DDBJ whole genome shotgun (WGS) entry which is preliminary data.</text>
</comment>
<gene>
    <name evidence="1" type="ORF">J2W50_000699</name>
</gene>
<accession>A0ABU1P9D8</accession>
<evidence type="ECO:0000313" key="1">
    <source>
        <dbReference type="EMBL" id="MDR6582524.1"/>
    </source>
</evidence>
<reference evidence="1 2" key="1">
    <citation type="submission" date="2023-07" db="EMBL/GenBank/DDBJ databases">
        <title>Sorghum-associated microbial communities from plants grown in Nebraska, USA.</title>
        <authorList>
            <person name="Schachtman D."/>
        </authorList>
    </citation>
    <scope>NUCLEOTIDE SEQUENCE [LARGE SCALE GENOMIC DNA]</scope>
    <source>
        <strain evidence="1 2">596</strain>
    </source>
</reference>
<dbReference type="Proteomes" id="UP001260715">
    <property type="component" value="Unassembled WGS sequence"/>
</dbReference>
<dbReference type="EMBL" id="JAVDSJ010000001">
    <property type="protein sequence ID" value="MDR6582524.1"/>
    <property type="molecule type" value="Genomic_DNA"/>
</dbReference>
<protein>
    <submittedName>
        <fullName evidence="1">Uncharacterized protein</fullName>
    </submittedName>
</protein>
<evidence type="ECO:0000313" key="2">
    <source>
        <dbReference type="Proteomes" id="UP001260715"/>
    </source>
</evidence>
<sequence length="87" mass="8839">MIAGSGDDGVWRIDTFAESQGVNIAGIVVIVADGIDAIALVEDIDVVAEAAIQIIISLAARKRIVAITAIEVVITVPADEGVVASIA</sequence>
<proteinExistence type="predicted"/>
<organism evidence="1 2">
    <name type="scientific">Herbaspirillum frisingense</name>
    <dbReference type="NCBI Taxonomy" id="92645"/>
    <lineage>
        <taxon>Bacteria</taxon>
        <taxon>Pseudomonadati</taxon>
        <taxon>Pseudomonadota</taxon>
        <taxon>Betaproteobacteria</taxon>
        <taxon>Burkholderiales</taxon>
        <taxon>Oxalobacteraceae</taxon>
        <taxon>Herbaspirillum</taxon>
    </lineage>
</organism>